<keyword evidence="1" id="KW-0812">Transmembrane</keyword>
<evidence type="ECO:0000313" key="2">
    <source>
        <dbReference type="EMBL" id="MBM7120996.1"/>
    </source>
</evidence>
<feature type="transmembrane region" description="Helical" evidence="1">
    <location>
        <begin position="12"/>
        <end position="31"/>
    </location>
</feature>
<accession>A0ABS2JPN9</accession>
<feature type="transmembrane region" description="Helical" evidence="1">
    <location>
        <begin position="43"/>
        <end position="65"/>
    </location>
</feature>
<comment type="caution">
    <text evidence="2">The sequence shown here is derived from an EMBL/GenBank/DDBJ whole genome shotgun (WGS) entry which is preliminary data.</text>
</comment>
<dbReference type="RefSeq" id="WP_204635423.1">
    <property type="nucleotide sequence ID" value="NZ_CP183983.1"/>
</dbReference>
<evidence type="ECO:0000313" key="3">
    <source>
        <dbReference type="Proteomes" id="UP001430065"/>
    </source>
</evidence>
<keyword evidence="1" id="KW-1133">Transmembrane helix</keyword>
<feature type="transmembrane region" description="Helical" evidence="1">
    <location>
        <begin position="86"/>
        <end position="104"/>
    </location>
</feature>
<protein>
    <submittedName>
        <fullName evidence="2">Uncharacterized protein</fullName>
    </submittedName>
</protein>
<keyword evidence="3" id="KW-1185">Reference proteome</keyword>
<keyword evidence="1" id="KW-0472">Membrane</keyword>
<name>A0ABS2JPN9_9GAMM</name>
<dbReference type="Proteomes" id="UP001430065">
    <property type="component" value="Unassembled WGS sequence"/>
</dbReference>
<organism evidence="2 3">
    <name type="scientific">Dyella kyungheensis</name>
    <dbReference type="NCBI Taxonomy" id="1242174"/>
    <lineage>
        <taxon>Bacteria</taxon>
        <taxon>Pseudomonadati</taxon>
        <taxon>Pseudomonadota</taxon>
        <taxon>Gammaproteobacteria</taxon>
        <taxon>Lysobacterales</taxon>
        <taxon>Rhodanobacteraceae</taxon>
        <taxon>Dyella</taxon>
    </lineage>
</organism>
<reference evidence="2 3" key="1">
    <citation type="submission" date="2020-10" db="EMBL/GenBank/DDBJ databases">
        <title>Phylogeny of dyella-like bacteria.</title>
        <authorList>
            <person name="Fu J."/>
        </authorList>
    </citation>
    <scope>NUCLEOTIDE SEQUENCE [LARGE SCALE GENOMIC DNA]</scope>
    <source>
        <strain evidence="2 3">THG-B117</strain>
    </source>
</reference>
<gene>
    <name evidence="2" type="ORF">ISP20_07460</name>
</gene>
<proteinExistence type="predicted"/>
<sequence>MEDARPAQVVPTFSSLAIFSLMFAVFAWTVLPVMGLASASFNIYNMIAMPLSGSVIGSICAWIAERRIRRSDGMLRGEGLTKAARIMAYGQYALLALWLVIVALEMPFMGPNKIYIH</sequence>
<dbReference type="EMBL" id="JADIKC010000003">
    <property type="protein sequence ID" value="MBM7120996.1"/>
    <property type="molecule type" value="Genomic_DNA"/>
</dbReference>
<evidence type="ECO:0000256" key="1">
    <source>
        <dbReference type="SAM" id="Phobius"/>
    </source>
</evidence>